<evidence type="ECO:0000256" key="3">
    <source>
        <dbReference type="ARBA" id="ARBA00022692"/>
    </source>
</evidence>
<feature type="transmembrane region" description="Helical" evidence="6">
    <location>
        <begin position="269"/>
        <end position="290"/>
    </location>
</feature>
<evidence type="ECO:0000313" key="8">
    <source>
        <dbReference type="Proteomes" id="UP000240535"/>
    </source>
</evidence>
<reference evidence="8" key="1">
    <citation type="submission" date="2017-10" db="EMBL/GenBank/DDBJ databases">
        <title>Campylobacter species from seals.</title>
        <authorList>
            <person name="Gilbert M.J."/>
            <person name="Zomer A.L."/>
            <person name="Timmerman A.J."/>
            <person name="Duim B."/>
            <person name="Wagenaar J.A."/>
        </authorList>
    </citation>
    <scope>NUCLEOTIDE SEQUENCE [LARGE SCALE GENOMIC DNA]</scope>
    <source>
        <strain evidence="8">17S00004-5</strain>
    </source>
</reference>
<dbReference type="OrthoDB" id="5372305at2"/>
<keyword evidence="4 6" id="KW-1133">Transmembrane helix</keyword>
<feature type="transmembrane region" description="Helical" evidence="6">
    <location>
        <begin position="97"/>
        <end position="115"/>
    </location>
</feature>
<evidence type="ECO:0000256" key="6">
    <source>
        <dbReference type="SAM" id="Phobius"/>
    </source>
</evidence>
<dbReference type="PANTHER" id="PTHR33529:SF6">
    <property type="entry name" value="YJGP_YJGQ FAMILY PERMEASE"/>
    <property type="match status" value="1"/>
</dbReference>
<organism evidence="7 8">
    <name type="scientific">Campylobacter blaseri</name>
    <dbReference type="NCBI Taxonomy" id="2042961"/>
    <lineage>
        <taxon>Bacteria</taxon>
        <taxon>Pseudomonadati</taxon>
        <taxon>Campylobacterota</taxon>
        <taxon>Epsilonproteobacteria</taxon>
        <taxon>Campylobacterales</taxon>
        <taxon>Campylobacteraceae</taxon>
        <taxon>Campylobacter</taxon>
    </lineage>
</organism>
<feature type="transmembrane region" description="Helical" evidence="6">
    <location>
        <begin position="333"/>
        <end position="351"/>
    </location>
</feature>
<evidence type="ECO:0000256" key="2">
    <source>
        <dbReference type="ARBA" id="ARBA00022475"/>
    </source>
</evidence>
<dbReference type="AlphaFoldDB" id="A0A2P8R156"/>
<dbReference type="RefSeq" id="WP_106870881.1">
    <property type="nucleotide sequence ID" value="NZ_CP053841.1"/>
</dbReference>
<comment type="caution">
    <text evidence="7">The sequence shown here is derived from an EMBL/GenBank/DDBJ whole genome shotgun (WGS) entry which is preliminary data.</text>
</comment>
<proteinExistence type="predicted"/>
<dbReference type="EMBL" id="PDHH01000003">
    <property type="protein sequence ID" value="PSM52230.1"/>
    <property type="molecule type" value="Genomic_DNA"/>
</dbReference>
<keyword evidence="5 6" id="KW-0472">Membrane</keyword>
<evidence type="ECO:0000256" key="4">
    <source>
        <dbReference type="ARBA" id="ARBA00022989"/>
    </source>
</evidence>
<accession>A0A2P8R156</accession>
<dbReference type="InterPro" id="IPR005495">
    <property type="entry name" value="LptG/LptF_permease"/>
</dbReference>
<dbReference type="GO" id="GO:0043190">
    <property type="term" value="C:ATP-binding cassette (ABC) transporter complex"/>
    <property type="evidence" value="ECO:0007669"/>
    <property type="project" value="TreeGrafter"/>
</dbReference>
<dbReference type="Proteomes" id="UP000240535">
    <property type="component" value="Unassembled WGS sequence"/>
</dbReference>
<evidence type="ECO:0000256" key="5">
    <source>
        <dbReference type="ARBA" id="ARBA00023136"/>
    </source>
</evidence>
<feature type="transmembrane region" description="Helical" evidence="6">
    <location>
        <begin position="12"/>
        <end position="31"/>
    </location>
</feature>
<dbReference type="PANTHER" id="PTHR33529">
    <property type="entry name" value="SLR0882 PROTEIN-RELATED"/>
    <property type="match status" value="1"/>
</dbReference>
<feature type="transmembrane region" description="Helical" evidence="6">
    <location>
        <begin position="51"/>
        <end position="76"/>
    </location>
</feature>
<evidence type="ECO:0000256" key="1">
    <source>
        <dbReference type="ARBA" id="ARBA00004651"/>
    </source>
</evidence>
<dbReference type="GO" id="GO:0015920">
    <property type="term" value="P:lipopolysaccharide transport"/>
    <property type="evidence" value="ECO:0007669"/>
    <property type="project" value="TreeGrafter"/>
</dbReference>
<keyword evidence="2" id="KW-1003">Cell membrane</keyword>
<dbReference type="Pfam" id="PF03739">
    <property type="entry name" value="LptF_LptG"/>
    <property type="match status" value="1"/>
</dbReference>
<gene>
    <name evidence="7" type="ORF">CQ405_04025</name>
</gene>
<protein>
    <submittedName>
        <fullName evidence="7">Permease</fullName>
    </submittedName>
</protein>
<sequence>MPKLYSRYLAIVYLKYFFILFIALEFFYVSIDILTNLKDFPKSANLAVLYLLFTAASAIAYILPLSLIFAMIIAKINMIRSNELVSLYSLGVSKIKLIRTPFFISLVITFIYVYSNTTGFAYVDEYRNNLENFNNIGKVSNSMFLKYENKYIYIKRLNSQSNAASDIRILSTNKDNLETITFAKKANYDSEKWSFFDVNLVTFPSDLKLGAKGLKQEKKDKFYDLKGFNPSSIEKIYNKSNTYSIKDAISSIKTFKNQGINIDGIKANLYSLIFTPFFAPIMVVILFFYLPATGRFFNIAFLSFIFFITTLCLWGVLFILTRFSLTGVIAPEIGIIMPIILLAIFSVCLLFKKN</sequence>
<name>A0A2P8R156_9BACT</name>
<keyword evidence="8" id="KW-1185">Reference proteome</keyword>
<feature type="transmembrane region" description="Helical" evidence="6">
    <location>
        <begin position="297"/>
        <end position="321"/>
    </location>
</feature>
<evidence type="ECO:0000313" key="7">
    <source>
        <dbReference type="EMBL" id="PSM52230.1"/>
    </source>
</evidence>
<comment type="subcellular location">
    <subcellularLocation>
        <location evidence="1">Cell membrane</location>
        <topology evidence="1">Multi-pass membrane protein</topology>
    </subcellularLocation>
</comment>
<keyword evidence="3 6" id="KW-0812">Transmembrane</keyword>